<feature type="region of interest" description="Disordered" evidence="1">
    <location>
        <begin position="80"/>
        <end position="155"/>
    </location>
</feature>
<dbReference type="AlphaFoldDB" id="A0A2P4YLR6"/>
<name>A0A2P4YLR6_9STRA</name>
<feature type="compositionally biased region" description="Low complexity" evidence="1">
    <location>
        <begin position="131"/>
        <end position="153"/>
    </location>
</feature>
<reference evidence="2 3" key="1">
    <citation type="journal article" date="2017" name="Genome Biol. Evol.">
        <title>Phytophthora megakarya and P. palmivora, closely related causal agents of cacao black pod rot, underwent increases in genome sizes and gene numbers by different mechanisms.</title>
        <authorList>
            <person name="Ali S.S."/>
            <person name="Shao J."/>
            <person name="Lary D.J."/>
            <person name="Kronmiller B."/>
            <person name="Shen D."/>
            <person name="Strem M.D."/>
            <person name="Amoako-Attah I."/>
            <person name="Akrofi A.Y."/>
            <person name="Begoude B.A."/>
            <person name="Ten Hoopen G.M."/>
            <person name="Coulibaly K."/>
            <person name="Kebe B.I."/>
            <person name="Melnick R.L."/>
            <person name="Guiltinan M.J."/>
            <person name="Tyler B.M."/>
            <person name="Meinhardt L.W."/>
            <person name="Bailey B.A."/>
        </authorList>
    </citation>
    <scope>NUCLEOTIDE SEQUENCE [LARGE SCALE GENOMIC DNA]</scope>
    <source>
        <strain evidence="3">sbr112.9</strain>
    </source>
</reference>
<dbReference type="PANTHER" id="PTHR37558:SF1">
    <property type="entry name" value="HTH CENPB-TYPE DOMAIN-CONTAINING PROTEIN"/>
    <property type="match status" value="1"/>
</dbReference>
<dbReference type="PANTHER" id="PTHR37558">
    <property type="entry name" value="HTH CENPB-TYPE DOMAIN-CONTAINING PROTEIN"/>
    <property type="match status" value="1"/>
</dbReference>
<dbReference type="EMBL" id="NCKW01001919">
    <property type="protein sequence ID" value="POM78746.1"/>
    <property type="molecule type" value="Genomic_DNA"/>
</dbReference>
<evidence type="ECO:0000313" key="3">
    <source>
        <dbReference type="Proteomes" id="UP000237271"/>
    </source>
</evidence>
<evidence type="ECO:0000256" key="1">
    <source>
        <dbReference type="SAM" id="MobiDB-lite"/>
    </source>
</evidence>
<protein>
    <submittedName>
        <fullName evidence="2">Uncharacterized protein</fullName>
    </submittedName>
</protein>
<accession>A0A2P4YLR6</accession>
<feature type="compositionally biased region" description="Basic and acidic residues" evidence="1">
    <location>
        <begin position="93"/>
        <end position="113"/>
    </location>
</feature>
<dbReference type="OrthoDB" id="127299at2759"/>
<dbReference type="Proteomes" id="UP000237271">
    <property type="component" value="Unassembled WGS sequence"/>
</dbReference>
<gene>
    <name evidence="2" type="ORF">PHPALM_3695</name>
</gene>
<evidence type="ECO:0000313" key="2">
    <source>
        <dbReference type="EMBL" id="POM78746.1"/>
    </source>
</evidence>
<comment type="caution">
    <text evidence="2">The sequence shown here is derived from an EMBL/GenBank/DDBJ whole genome shotgun (WGS) entry which is preliminary data.</text>
</comment>
<organism evidence="2 3">
    <name type="scientific">Phytophthora palmivora</name>
    <dbReference type="NCBI Taxonomy" id="4796"/>
    <lineage>
        <taxon>Eukaryota</taxon>
        <taxon>Sar</taxon>
        <taxon>Stramenopiles</taxon>
        <taxon>Oomycota</taxon>
        <taxon>Peronosporomycetes</taxon>
        <taxon>Peronosporales</taxon>
        <taxon>Peronosporaceae</taxon>
        <taxon>Phytophthora</taxon>
    </lineage>
</organism>
<keyword evidence="3" id="KW-1185">Reference proteome</keyword>
<sequence length="262" mass="30114">MLDIQPYAANHGSKTARYQEVTDHLNEHLETELGIRTVKEHFLLLVKEFKATDCEYRKKSGVAEGYTEHKQLLQNITEEMRNLETKKRKKRKADQDKSDRLESAGAKLREQALKRRCQRGQSRINEESDASNDSSQESSTTAEVETTSTSSTTIGKTAGVTTAQVNMAAVSFIEGQHKRRDDEFELLREELRFKQAKAAREEARWKADMEFRQHEADRKAKKSSEDAELRRTELALRHEELAELKHQLGIQRLPNGAQQTFV</sequence>
<proteinExistence type="predicted"/>